<reference evidence="1 2" key="1">
    <citation type="submission" date="2020-08" db="EMBL/GenBank/DDBJ databases">
        <title>Genomic Encyclopedia of Type Strains, Phase IV (KMG-IV): sequencing the most valuable type-strain genomes for metagenomic binning, comparative biology and taxonomic classification.</title>
        <authorList>
            <person name="Goeker M."/>
        </authorList>
    </citation>
    <scope>NUCLEOTIDE SEQUENCE [LARGE SCALE GENOMIC DNA]</scope>
    <source>
        <strain evidence="1 2">DSM 23562</strain>
    </source>
</reference>
<dbReference type="EMBL" id="JACHGW010000004">
    <property type="protein sequence ID" value="MBB6052251.1"/>
    <property type="molecule type" value="Genomic_DNA"/>
</dbReference>
<gene>
    <name evidence="1" type="ORF">HNQ39_004072</name>
</gene>
<organism evidence="1 2">
    <name type="scientific">Armatimonas rosea</name>
    <dbReference type="NCBI Taxonomy" id="685828"/>
    <lineage>
        <taxon>Bacteria</taxon>
        <taxon>Bacillati</taxon>
        <taxon>Armatimonadota</taxon>
        <taxon>Armatimonadia</taxon>
        <taxon>Armatimonadales</taxon>
        <taxon>Armatimonadaceae</taxon>
        <taxon>Armatimonas</taxon>
    </lineage>
</organism>
<comment type="caution">
    <text evidence="1">The sequence shown here is derived from an EMBL/GenBank/DDBJ whole genome shotgun (WGS) entry which is preliminary data.</text>
</comment>
<evidence type="ECO:0000313" key="2">
    <source>
        <dbReference type="Proteomes" id="UP000520814"/>
    </source>
</evidence>
<name>A0A7W9ST81_ARMRO</name>
<sequence length="225" mass="25982">MVELWFTPRSNVTIHPHKWTYRLSLAHIDGWRNLDDVVQVALARGGYSQEYAGIAHCRDDAHRGKMQFWRMQWTDKTGPRGKVRQFHFPEEDYLATLSARLLLDGRIEDAERVRGLALAPLPDVTLLPVPDPYELSNYSFNHQFTYDVRHAVRLILDQRDFALAQQRAESREGYTVADGSRLEYLSGGQLRLHLPRGHSHEVPEALYSSLVARLPQEVEKWTASH</sequence>
<dbReference type="AlphaFoldDB" id="A0A7W9ST81"/>
<dbReference type="RefSeq" id="WP_184200947.1">
    <property type="nucleotide sequence ID" value="NZ_JACHGW010000004.1"/>
</dbReference>
<dbReference type="Proteomes" id="UP000520814">
    <property type="component" value="Unassembled WGS sequence"/>
</dbReference>
<keyword evidence="2" id="KW-1185">Reference proteome</keyword>
<accession>A0A7W9ST81</accession>
<proteinExistence type="predicted"/>
<evidence type="ECO:0000313" key="1">
    <source>
        <dbReference type="EMBL" id="MBB6052251.1"/>
    </source>
</evidence>
<protein>
    <submittedName>
        <fullName evidence="1">Uncharacterized protein</fullName>
    </submittedName>
</protein>